<dbReference type="EMBL" id="JAOECG010000041">
    <property type="protein sequence ID" value="MDG9788632.1"/>
    <property type="molecule type" value="Genomic_DNA"/>
</dbReference>
<dbReference type="Proteomes" id="UP001157887">
    <property type="component" value="Unassembled WGS sequence"/>
</dbReference>
<dbReference type="RefSeq" id="WP_265733109.1">
    <property type="nucleotide sequence ID" value="NZ_CP121781.1"/>
</dbReference>
<dbReference type="AlphaFoldDB" id="A0AAJ6LGU2"/>
<evidence type="ECO:0000313" key="2">
    <source>
        <dbReference type="EMBL" id="WMG20184.1"/>
    </source>
</evidence>
<evidence type="ECO:0000313" key="1">
    <source>
        <dbReference type="EMBL" id="MDG9788632.1"/>
    </source>
</evidence>
<reference evidence="1" key="1">
    <citation type="submission" date="2022-09" db="EMBL/GenBank/DDBJ databases">
        <title>Intensive care unit water sources are persistently colonized with multi-drug resistant bacteria and are the site of extensive horizontal gene transfer of antibiotic resistance genes.</title>
        <authorList>
            <person name="Diorio-Toth L."/>
        </authorList>
    </citation>
    <scope>NUCLEOTIDE SEQUENCE</scope>
    <source>
        <strain evidence="1">GD04065</strain>
    </source>
</reference>
<keyword evidence="2" id="KW-0614">Plasmid</keyword>
<name>A0AAJ6LGU2_ACIJO</name>
<sequence>MISERLYTMIFGKRWNKQAHSFAVSEGYRTPRKEEFEKFDGTY</sequence>
<accession>A0AAJ6LGU2</accession>
<gene>
    <name evidence="1" type="ORF">N7566_16915</name>
    <name evidence="2" type="ORF">QBJ73_19650</name>
</gene>
<dbReference type="Proteomes" id="UP001244586">
    <property type="component" value="Plasmid pAYTCM-5"/>
</dbReference>
<proteinExistence type="predicted"/>
<reference evidence="2 3" key="2">
    <citation type="submission" date="2023-04" db="EMBL/GenBank/DDBJ databases">
        <title>Acinetobacter johnsonii isolate AYTCM encoding NDM-1, OXA-58 and PER-1.</title>
        <authorList>
            <person name="Tian C."/>
            <person name="Wang S."/>
            <person name="Fan X."/>
            <person name="Xia D."/>
        </authorList>
    </citation>
    <scope>NUCLEOTIDE SEQUENCE [LARGE SCALE GENOMIC DNA]</scope>
    <source>
        <strain evidence="2 3">AYTCM</strain>
        <plasmid evidence="2 3">pAYTCM-5</plasmid>
    </source>
</reference>
<evidence type="ECO:0000313" key="3">
    <source>
        <dbReference type="Proteomes" id="UP001244586"/>
    </source>
</evidence>
<geneLocation type="plasmid" evidence="2 3">
    <name>pAYTCM-5</name>
</geneLocation>
<keyword evidence="3" id="KW-1185">Reference proteome</keyword>
<protein>
    <submittedName>
        <fullName evidence="2">Uncharacterized protein</fullName>
    </submittedName>
</protein>
<organism evidence="2 3">
    <name type="scientific">Acinetobacter johnsonii</name>
    <dbReference type="NCBI Taxonomy" id="40214"/>
    <lineage>
        <taxon>Bacteria</taxon>
        <taxon>Pseudomonadati</taxon>
        <taxon>Pseudomonadota</taxon>
        <taxon>Gammaproteobacteria</taxon>
        <taxon>Moraxellales</taxon>
        <taxon>Moraxellaceae</taxon>
        <taxon>Acinetobacter</taxon>
    </lineage>
</organism>
<dbReference type="EMBL" id="CP121781">
    <property type="protein sequence ID" value="WMG20184.1"/>
    <property type="molecule type" value="Genomic_DNA"/>
</dbReference>